<dbReference type="Proteomes" id="UP000036196">
    <property type="component" value="Unassembled WGS sequence"/>
</dbReference>
<keyword evidence="2" id="KW-1185">Reference proteome</keyword>
<reference evidence="1 2" key="1">
    <citation type="submission" date="2015-05" db="EMBL/GenBank/DDBJ databases">
        <title>Genome sequences of Pluralibacter gergoviae.</title>
        <authorList>
            <person name="Greninger A.L."/>
            <person name="Miller S."/>
        </authorList>
    </citation>
    <scope>NUCLEOTIDE SEQUENCE [LARGE SCALE GENOMIC DNA]</scope>
    <source>
        <strain evidence="1 2">JS81F13</strain>
    </source>
</reference>
<protein>
    <submittedName>
        <fullName evidence="1">Uncharacterized protein</fullName>
    </submittedName>
</protein>
<gene>
    <name evidence="1" type="ORF">ABW06_23280</name>
</gene>
<evidence type="ECO:0000313" key="2">
    <source>
        <dbReference type="Proteomes" id="UP000036196"/>
    </source>
</evidence>
<organism evidence="1 2">
    <name type="scientific">Pluralibacter gergoviae</name>
    <name type="common">Enterobacter gergoviae</name>
    <dbReference type="NCBI Taxonomy" id="61647"/>
    <lineage>
        <taxon>Bacteria</taxon>
        <taxon>Pseudomonadati</taxon>
        <taxon>Pseudomonadota</taxon>
        <taxon>Gammaproteobacteria</taxon>
        <taxon>Enterobacterales</taxon>
        <taxon>Enterobacteriaceae</taxon>
        <taxon>Pluralibacter</taxon>
    </lineage>
</organism>
<accession>A0A0J5L4U1</accession>
<proteinExistence type="predicted"/>
<dbReference type="EMBL" id="LDZF01000036">
    <property type="protein sequence ID" value="KMK11017.1"/>
    <property type="molecule type" value="Genomic_DNA"/>
</dbReference>
<dbReference type="AlphaFoldDB" id="A0A0J5L4U1"/>
<dbReference type="PATRIC" id="fig|61647.15.peg.3565"/>
<evidence type="ECO:0000313" key="1">
    <source>
        <dbReference type="EMBL" id="KMK11017.1"/>
    </source>
</evidence>
<comment type="caution">
    <text evidence="1">The sequence shown here is derived from an EMBL/GenBank/DDBJ whole genome shotgun (WGS) entry which is preliminary data.</text>
</comment>
<name>A0A0J5L4U1_PLUGE</name>
<sequence>MFFQCGQKVLTYYLESNFIFIDDTKTDDAKYLKDKDKGNLYFFKINAEQGGLYTQYVLTIPEKKNLGKQKLTLDSQLFNADDEALREADEVNCSKAERFIREAPTTLSVMERMNQDQG</sequence>